<proteinExistence type="predicted"/>
<sequence>MPAQTIHIVINPLNPTLSPWYDADPTRGLIETPEWTFTISQLRMWPVHI</sequence>
<organism evidence="1 2">
    <name type="scientific">Puia dinghuensis</name>
    <dbReference type="NCBI Taxonomy" id="1792502"/>
    <lineage>
        <taxon>Bacteria</taxon>
        <taxon>Pseudomonadati</taxon>
        <taxon>Bacteroidota</taxon>
        <taxon>Chitinophagia</taxon>
        <taxon>Chitinophagales</taxon>
        <taxon>Chitinophagaceae</taxon>
        <taxon>Puia</taxon>
    </lineage>
</organism>
<gene>
    <name evidence="1" type="ORF">GCM10011511_02440</name>
</gene>
<comment type="caution">
    <text evidence="1">The sequence shown here is derived from an EMBL/GenBank/DDBJ whole genome shotgun (WGS) entry which is preliminary data.</text>
</comment>
<accession>A0A8J2U6V3</accession>
<dbReference type="InterPro" id="IPR032315">
    <property type="entry name" value="DUF4846"/>
</dbReference>
<name>A0A8J2U6V3_9BACT</name>
<dbReference type="AlphaFoldDB" id="A0A8J2U6V3"/>
<dbReference type="Pfam" id="PF16138">
    <property type="entry name" value="DUF4846"/>
    <property type="match status" value="1"/>
</dbReference>
<evidence type="ECO:0000313" key="1">
    <source>
        <dbReference type="EMBL" id="GGA82943.1"/>
    </source>
</evidence>
<evidence type="ECO:0000313" key="2">
    <source>
        <dbReference type="Proteomes" id="UP000607559"/>
    </source>
</evidence>
<keyword evidence="2" id="KW-1185">Reference proteome</keyword>
<reference evidence="1" key="2">
    <citation type="submission" date="2020-09" db="EMBL/GenBank/DDBJ databases">
        <authorList>
            <person name="Sun Q."/>
            <person name="Zhou Y."/>
        </authorList>
    </citation>
    <scope>NUCLEOTIDE SEQUENCE</scope>
    <source>
        <strain evidence="1">CGMCC 1.15448</strain>
    </source>
</reference>
<protein>
    <submittedName>
        <fullName evidence="1">Uncharacterized protein</fullName>
    </submittedName>
</protein>
<reference evidence="1" key="1">
    <citation type="journal article" date="2014" name="Int. J. Syst. Evol. Microbiol.">
        <title>Complete genome sequence of Corynebacterium casei LMG S-19264T (=DSM 44701T), isolated from a smear-ripened cheese.</title>
        <authorList>
            <consortium name="US DOE Joint Genome Institute (JGI-PGF)"/>
            <person name="Walter F."/>
            <person name="Albersmeier A."/>
            <person name="Kalinowski J."/>
            <person name="Ruckert C."/>
        </authorList>
    </citation>
    <scope>NUCLEOTIDE SEQUENCE</scope>
    <source>
        <strain evidence="1">CGMCC 1.15448</strain>
    </source>
</reference>
<dbReference type="EMBL" id="BMJC01000001">
    <property type="protein sequence ID" value="GGA82943.1"/>
    <property type="molecule type" value="Genomic_DNA"/>
</dbReference>
<dbReference type="Proteomes" id="UP000607559">
    <property type="component" value="Unassembled WGS sequence"/>
</dbReference>